<feature type="transmembrane region" description="Helical" evidence="1">
    <location>
        <begin position="12"/>
        <end position="33"/>
    </location>
</feature>
<evidence type="ECO:0000256" key="1">
    <source>
        <dbReference type="SAM" id="Phobius"/>
    </source>
</evidence>
<protein>
    <recommendedName>
        <fullName evidence="2">Acyltransferase 3 domain-containing protein</fullName>
    </recommendedName>
</protein>
<feature type="transmembrane region" description="Helical" evidence="1">
    <location>
        <begin position="323"/>
        <end position="346"/>
    </location>
</feature>
<reference evidence="3 4" key="1">
    <citation type="journal article" date="2012" name="J. Bacteriol.">
        <title>Complete Genome Sequence of Mycobacterium vaccae Type Strain ATCC 25954.</title>
        <authorList>
            <person name="Ho Y.S."/>
            <person name="Adroub S.A."/>
            <person name="Abadi M."/>
            <person name="Al Alwan B."/>
            <person name="Alkhateeb R."/>
            <person name="Gao G."/>
            <person name="Ragab A."/>
            <person name="Ali S."/>
            <person name="van Soolingen D."/>
            <person name="Bitter W."/>
            <person name="Pain A."/>
            <person name="Abdallah A.M."/>
        </authorList>
    </citation>
    <scope>NUCLEOTIDE SEQUENCE [LARGE SCALE GENOMIC DNA]</scope>
    <source>
        <strain evidence="3 4">ATCC 25954</strain>
    </source>
</reference>
<dbReference type="Proteomes" id="UP000006072">
    <property type="component" value="Unassembled WGS sequence"/>
</dbReference>
<feature type="transmembrane region" description="Helical" evidence="1">
    <location>
        <begin position="291"/>
        <end position="311"/>
    </location>
</feature>
<proteinExistence type="predicted"/>
<organism evidence="3 4">
    <name type="scientific">Mycolicibacterium vaccae ATCC 25954</name>
    <dbReference type="NCBI Taxonomy" id="1194972"/>
    <lineage>
        <taxon>Bacteria</taxon>
        <taxon>Bacillati</taxon>
        <taxon>Actinomycetota</taxon>
        <taxon>Actinomycetes</taxon>
        <taxon>Mycobacteriales</taxon>
        <taxon>Mycobacteriaceae</taxon>
        <taxon>Mycolicibacterium</taxon>
    </lineage>
</organism>
<dbReference type="HOGENOM" id="CLU_039835_2_0_11"/>
<dbReference type="PATRIC" id="fig|1194972.3.peg.2711"/>
<evidence type="ECO:0000313" key="4">
    <source>
        <dbReference type="Proteomes" id="UP000006072"/>
    </source>
</evidence>
<evidence type="ECO:0000259" key="2">
    <source>
        <dbReference type="Pfam" id="PF01757"/>
    </source>
</evidence>
<dbReference type="eggNOG" id="COG1835">
    <property type="taxonomic scope" value="Bacteria"/>
</dbReference>
<feature type="transmembrane region" description="Helical" evidence="1">
    <location>
        <begin position="210"/>
        <end position="230"/>
    </location>
</feature>
<dbReference type="GO" id="GO:0016747">
    <property type="term" value="F:acyltransferase activity, transferring groups other than amino-acyl groups"/>
    <property type="evidence" value="ECO:0007669"/>
    <property type="project" value="InterPro"/>
</dbReference>
<dbReference type="AlphaFoldDB" id="K0UPJ6"/>
<feature type="transmembrane region" description="Helical" evidence="1">
    <location>
        <begin position="395"/>
        <end position="418"/>
    </location>
</feature>
<feature type="transmembrane region" description="Helical" evidence="1">
    <location>
        <begin position="154"/>
        <end position="175"/>
    </location>
</feature>
<feature type="domain" description="Acyltransferase 3" evidence="2">
    <location>
        <begin position="9"/>
        <end position="340"/>
    </location>
</feature>
<feature type="transmembrane region" description="Helical" evidence="1">
    <location>
        <begin position="250"/>
        <end position="270"/>
    </location>
</feature>
<dbReference type="EMBL" id="ALQA01000025">
    <property type="protein sequence ID" value="EJZ09072.1"/>
    <property type="molecule type" value="Genomic_DNA"/>
</dbReference>
<feature type="transmembrane region" description="Helical" evidence="1">
    <location>
        <begin position="181"/>
        <end position="201"/>
    </location>
</feature>
<accession>K0UPJ6</accession>
<evidence type="ECO:0000313" key="3">
    <source>
        <dbReference type="EMBL" id="EJZ09072.1"/>
    </source>
</evidence>
<feature type="transmembrane region" description="Helical" evidence="1">
    <location>
        <begin position="128"/>
        <end position="147"/>
    </location>
</feature>
<keyword evidence="1" id="KW-0812">Transmembrane</keyword>
<feature type="transmembrane region" description="Helical" evidence="1">
    <location>
        <begin position="96"/>
        <end position="116"/>
    </location>
</feature>
<gene>
    <name evidence="3" type="ORF">MVAC_13571</name>
</gene>
<keyword evidence="1" id="KW-1133">Transmembrane helix</keyword>
<feature type="transmembrane region" description="Helical" evidence="1">
    <location>
        <begin position="367"/>
        <end position="389"/>
    </location>
</feature>
<keyword evidence="1" id="KW-0472">Membrane</keyword>
<dbReference type="RefSeq" id="WP_003932197.1">
    <property type="nucleotide sequence ID" value="NZ_JH814696.1"/>
</dbReference>
<dbReference type="InterPro" id="IPR002656">
    <property type="entry name" value="Acyl_transf_3_dom"/>
</dbReference>
<feature type="transmembrane region" description="Helical" evidence="1">
    <location>
        <begin position="53"/>
        <end position="75"/>
    </location>
</feature>
<dbReference type="Pfam" id="PF01757">
    <property type="entry name" value="Acyl_transf_3"/>
    <property type="match status" value="1"/>
</dbReference>
<sequence length="432" mass="45104">MTPTSRDRAVDVARLGSLLMVMFGHSVLLLATIDASGVRIGNLIGAVPAVAPLTWIAQVMPLFFLAGGAAAVYGHQAGTRWGTWVFTRAQRLYRPVFWYLAAWSAGLLVARLVFGARSAAGLGAESVALLWFLGVYLVALAFVPALIRLRTGGAVAMLVAALTGAAAAVDAVRWATGAPEAGLLNFLFVWLIPVAIGVGYARGRVSVRTAFVAGVAAFAGQLALVTFGPYEVSLVVTGAEKVSNVSPPTVVLALQCIWMSCAFVCVAGALGRWACRPRVWRVVKAGNAGAMTLYLWHIVAIAIAAFALNAVELDAYDPAAPGFWGRLALRAAVSAVVMLVLFRLLTPLERRPLPWWDRPVRGTGARTTAAGALICASAVTLVVTAKFGLGQVPGWTALAVFLTLAAAARLCTAVPVGLTVPPAPTTVGSPRP</sequence>
<keyword evidence="4" id="KW-1185">Reference proteome</keyword>
<comment type="caution">
    <text evidence="3">The sequence shown here is derived from an EMBL/GenBank/DDBJ whole genome shotgun (WGS) entry which is preliminary data.</text>
</comment>
<name>K0UPJ6_MYCVA</name>